<name>A0A918JU68_9FLAO</name>
<protein>
    <submittedName>
        <fullName evidence="1">Uncharacterized protein</fullName>
    </submittedName>
</protein>
<keyword evidence="2" id="KW-1185">Reference proteome</keyword>
<dbReference type="AlphaFoldDB" id="A0A918JU68"/>
<evidence type="ECO:0000313" key="2">
    <source>
        <dbReference type="Proteomes" id="UP000601108"/>
    </source>
</evidence>
<dbReference type="EMBL" id="BMWS01000008">
    <property type="protein sequence ID" value="GGX15096.1"/>
    <property type="molecule type" value="Genomic_DNA"/>
</dbReference>
<evidence type="ECO:0000313" key="1">
    <source>
        <dbReference type="EMBL" id="GGX15096.1"/>
    </source>
</evidence>
<gene>
    <name evidence="1" type="ORF">GCM10007384_15970</name>
</gene>
<reference evidence="1 2" key="1">
    <citation type="journal article" date="2014" name="Int. J. Syst. Evol. Microbiol.">
        <title>Complete genome sequence of Corynebacterium casei LMG S-19264T (=DSM 44701T), isolated from a smear-ripened cheese.</title>
        <authorList>
            <consortium name="US DOE Joint Genome Institute (JGI-PGF)"/>
            <person name="Walter F."/>
            <person name="Albersmeier A."/>
            <person name="Kalinowski J."/>
            <person name="Ruckert C."/>
        </authorList>
    </citation>
    <scope>NUCLEOTIDE SEQUENCE [LARGE SCALE GENOMIC DNA]</scope>
    <source>
        <strain evidence="1 2">KCTC 12285</strain>
    </source>
</reference>
<sequence length="127" mass="14544">MNKLLLTTISVIFLFSVDIGYSQSDNFIGSLNFEQKNIFSSNFNPFVKQETTPVDKKVFSYIFNVNKRADHLNHEHSHEVSLLDVITSDEGSDFNCSGGFCMNKSHSHKKGLTLKKQFFVYFMNITC</sequence>
<accession>A0A918JU68</accession>
<dbReference type="RefSeq" id="WP_027411714.1">
    <property type="nucleotide sequence ID" value="NZ_BMWS01000008.1"/>
</dbReference>
<dbReference type="Proteomes" id="UP000601108">
    <property type="component" value="Unassembled WGS sequence"/>
</dbReference>
<organism evidence="1 2">
    <name type="scientific">Aquimarina muelleri</name>
    <dbReference type="NCBI Taxonomy" id="279356"/>
    <lineage>
        <taxon>Bacteria</taxon>
        <taxon>Pseudomonadati</taxon>
        <taxon>Bacteroidota</taxon>
        <taxon>Flavobacteriia</taxon>
        <taxon>Flavobacteriales</taxon>
        <taxon>Flavobacteriaceae</taxon>
        <taxon>Aquimarina</taxon>
    </lineage>
</organism>
<proteinExistence type="predicted"/>
<comment type="caution">
    <text evidence="1">The sequence shown here is derived from an EMBL/GenBank/DDBJ whole genome shotgun (WGS) entry which is preliminary data.</text>
</comment>